<accession>A0A9J5YHF7</accession>
<organism evidence="1 2">
    <name type="scientific">Solanum commersonii</name>
    <name type="common">Commerson's wild potato</name>
    <name type="synonym">Commerson's nightshade</name>
    <dbReference type="NCBI Taxonomy" id="4109"/>
    <lineage>
        <taxon>Eukaryota</taxon>
        <taxon>Viridiplantae</taxon>
        <taxon>Streptophyta</taxon>
        <taxon>Embryophyta</taxon>
        <taxon>Tracheophyta</taxon>
        <taxon>Spermatophyta</taxon>
        <taxon>Magnoliopsida</taxon>
        <taxon>eudicotyledons</taxon>
        <taxon>Gunneridae</taxon>
        <taxon>Pentapetalae</taxon>
        <taxon>asterids</taxon>
        <taxon>lamiids</taxon>
        <taxon>Solanales</taxon>
        <taxon>Solanaceae</taxon>
        <taxon>Solanoideae</taxon>
        <taxon>Solaneae</taxon>
        <taxon>Solanum</taxon>
    </lineage>
</organism>
<dbReference type="AlphaFoldDB" id="A0A9J5YHF7"/>
<gene>
    <name evidence="1" type="ORF">H5410_030863</name>
</gene>
<dbReference type="EMBL" id="JACXVP010000006">
    <property type="protein sequence ID" value="KAG5599493.1"/>
    <property type="molecule type" value="Genomic_DNA"/>
</dbReference>
<keyword evidence="2" id="KW-1185">Reference proteome</keyword>
<protein>
    <submittedName>
        <fullName evidence="1">Uncharacterized protein</fullName>
    </submittedName>
</protein>
<evidence type="ECO:0000313" key="2">
    <source>
        <dbReference type="Proteomes" id="UP000824120"/>
    </source>
</evidence>
<name>A0A9J5YHF7_SOLCO</name>
<sequence>MQWRSRRVAKQFHEAVPYRPTTQNAKRLKQEGDEINQTADCQMYLEFETKHGHCLGRRNKAAEKNEEMKA</sequence>
<evidence type="ECO:0000313" key="1">
    <source>
        <dbReference type="EMBL" id="KAG5599493.1"/>
    </source>
</evidence>
<proteinExistence type="predicted"/>
<comment type="caution">
    <text evidence="1">The sequence shown here is derived from an EMBL/GenBank/DDBJ whole genome shotgun (WGS) entry which is preliminary data.</text>
</comment>
<dbReference type="Proteomes" id="UP000824120">
    <property type="component" value="Chromosome 6"/>
</dbReference>
<reference evidence="1 2" key="1">
    <citation type="submission" date="2020-09" db="EMBL/GenBank/DDBJ databases">
        <title>De no assembly of potato wild relative species, Solanum commersonii.</title>
        <authorList>
            <person name="Cho K."/>
        </authorList>
    </citation>
    <scope>NUCLEOTIDE SEQUENCE [LARGE SCALE GENOMIC DNA]</scope>
    <source>
        <strain evidence="1">LZ3.2</strain>
        <tissue evidence="1">Leaf</tissue>
    </source>
</reference>